<feature type="compositionally biased region" description="Basic and acidic residues" evidence="13">
    <location>
        <begin position="7"/>
        <end position="21"/>
    </location>
</feature>
<evidence type="ECO:0000256" key="8">
    <source>
        <dbReference type="ARBA" id="ARBA00022801"/>
    </source>
</evidence>
<keyword evidence="16" id="KW-1185">Reference proteome</keyword>
<dbReference type="Pfam" id="PF01510">
    <property type="entry name" value="Amidase_2"/>
    <property type="match status" value="1"/>
</dbReference>
<evidence type="ECO:0000256" key="9">
    <source>
        <dbReference type="ARBA" id="ARBA00022833"/>
    </source>
</evidence>
<evidence type="ECO:0000313" key="16">
    <source>
        <dbReference type="Proteomes" id="UP000239917"/>
    </source>
</evidence>
<dbReference type="PANTHER" id="PTHR30417">
    <property type="entry name" value="N-ACETYLMURAMOYL-L-ALANINE AMIDASE AMID"/>
    <property type="match status" value="1"/>
</dbReference>
<name>A0A2S5ZE23_9GAMM</name>
<evidence type="ECO:0000256" key="2">
    <source>
        <dbReference type="ARBA" id="ARBA00001947"/>
    </source>
</evidence>
<dbReference type="GO" id="GO:0046872">
    <property type="term" value="F:metal ion binding"/>
    <property type="evidence" value="ECO:0007669"/>
    <property type="project" value="UniProtKB-KW"/>
</dbReference>
<evidence type="ECO:0000256" key="4">
    <source>
        <dbReference type="ARBA" id="ARBA00007553"/>
    </source>
</evidence>
<evidence type="ECO:0000256" key="10">
    <source>
        <dbReference type="ARBA" id="ARBA00023316"/>
    </source>
</evidence>
<dbReference type="SUPFAM" id="SSF55846">
    <property type="entry name" value="N-acetylmuramoyl-L-alanine amidase-like"/>
    <property type="match status" value="1"/>
</dbReference>
<dbReference type="InterPro" id="IPR036505">
    <property type="entry name" value="Amidase/PGRP_sf"/>
</dbReference>
<evidence type="ECO:0000313" key="15">
    <source>
        <dbReference type="EMBL" id="PPI85660.1"/>
    </source>
</evidence>
<keyword evidence="10" id="KW-0961">Cell wall biogenesis/degradation</keyword>
<feature type="region of interest" description="Disordered" evidence="13">
    <location>
        <begin position="1"/>
        <end position="21"/>
    </location>
</feature>
<evidence type="ECO:0000256" key="12">
    <source>
        <dbReference type="ARBA" id="ARBA00042615"/>
    </source>
</evidence>
<dbReference type="PANTHER" id="PTHR30417:SF4">
    <property type="entry name" value="1,6-ANHYDRO-N-ACETYLMURAMYL-L-ALANINE AMIDASE AMPD"/>
    <property type="match status" value="1"/>
</dbReference>
<dbReference type="GO" id="GO:0005737">
    <property type="term" value="C:cytoplasm"/>
    <property type="evidence" value="ECO:0007669"/>
    <property type="project" value="UniProtKB-SubCell"/>
</dbReference>
<protein>
    <recommendedName>
        <fullName evidence="11">1,6-anhydro-N-acetylmuramyl-L-alanine amidase AmpD</fullName>
        <ecNumber evidence="5">3.5.1.28</ecNumber>
    </recommendedName>
    <alternativeName>
        <fullName evidence="12">N-acetylmuramoyl-L-alanine amidase</fullName>
    </alternativeName>
</protein>
<evidence type="ECO:0000256" key="11">
    <source>
        <dbReference type="ARBA" id="ARBA00039257"/>
    </source>
</evidence>
<keyword evidence="8" id="KW-0378">Hydrolase</keyword>
<dbReference type="EC" id="3.5.1.28" evidence="5"/>
<organism evidence="15 16">
    <name type="scientific">Marinobacter maroccanus</name>
    <dbReference type="NCBI Taxonomy" id="2055143"/>
    <lineage>
        <taxon>Bacteria</taxon>
        <taxon>Pseudomonadati</taxon>
        <taxon>Pseudomonadota</taxon>
        <taxon>Gammaproteobacteria</taxon>
        <taxon>Pseudomonadales</taxon>
        <taxon>Marinobacteraceae</taxon>
        <taxon>Marinobacter</taxon>
    </lineage>
</organism>
<comment type="cofactor">
    <cofactor evidence="2">
        <name>Zn(2+)</name>
        <dbReference type="ChEBI" id="CHEBI:29105"/>
    </cofactor>
</comment>
<comment type="caution">
    <text evidence="15">The sequence shown here is derived from an EMBL/GenBank/DDBJ whole genome shotgun (WGS) entry which is preliminary data.</text>
</comment>
<sequence length="208" mass="23102">MPDTDVFSERHTDSGTDAESLRDTGRIPFARWCPSPNFGPRPEKAGISLLVVHNISLPPGQFGGPEIEDFFCNRLDHSAHPYFRTIEGIQVSAHLLIRRDGALVQFVSLLDRAWHAGRSCFEGQEECNDFSIGIELEGTDEIPYTPEQYFKLAEVADLIMAAWPAINTSRITGHCDIAPGRKSDPGPAFDWQYFRAALQAAQGSVRNV</sequence>
<dbReference type="GO" id="GO:0009254">
    <property type="term" value="P:peptidoglycan turnover"/>
    <property type="evidence" value="ECO:0007669"/>
    <property type="project" value="TreeGrafter"/>
</dbReference>
<keyword evidence="9" id="KW-0862">Zinc</keyword>
<dbReference type="GO" id="GO:0009253">
    <property type="term" value="P:peptidoglycan catabolic process"/>
    <property type="evidence" value="ECO:0007669"/>
    <property type="project" value="InterPro"/>
</dbReference>
<dbReference type="EMBL" id="PSSX01000002">
    <property type="protein sequence ID" value="PPI85660.1"/>
    <property type="molecule type" value="Genomic_DNA"/>
</dbReference>
<accession>A0A2S5ZE23</accession>
<keyword evidence="7" id="KW-0479">Metal-binding</keyword>
<evidence type="ECO:0000256" key="6">
    <source>
        <dbReference type="ARBA" id="ARBA00022490"/>
    </source>
</evidence>
<dbReference type="Gene3D" id="3.40.80.10">
    <property type="entry name" value="Peptidoglycan recognition protein-like"/>
    <property type="match status" value="1"/>
</dbReference>
<dbReference type="GO" id="GO:0008745">
    <property type="term" value="F:N-acetylmuramoyl-L-alanine amidase activity"/>
    <property type="evidence" value="ECO:0007669"/>
    <property type="project" value="UniProtKB-EC"/>
</dbReference>
<comment type="subcellular location">
    <subcellularLocation>
        <location evidence="3">Cytoplasm</location>
    </subcellularLocation>
</comment>
<dbReference type="NCBIfam" id="NF008758">
    <property type="entry name" value="PRK11789.1"/>
    <property type="match status" value="1"/>
</dbReference>
<evidence type="ECO:0000256" key="13">
    <source>
        <dbReference type="SAM" id="MobiDB-lite"/>
    </source>
</evidence>
<evidence type="ECO:0000256" key="7">
    <source>
        <dbReference type="ARBA" id="ARBA00022723"/>
    </source>
</evidence>
<evidence type="ECO:0000259" key="14">
    <source>
        <dbReference type="SMART" id="SM00644"/>
    </source>
</evidence>
<dbReference type="Proteomes" id="UP000239917">
    <property type="component" value="Unassembled WGS sequence"/>
</dbReference>
<feature type="domain" description="N-acetylmuramoyl-L-alanine amidase" evidence="14">
    <location>
        <begin position="35"/>
        <end position="186"/>
    </location>
</feature>
<gene>
    <name evidence="15" type="ORF">KEHDKFFH_04335</name>
</gene>
<dbReference type="OrthoDB" id="9794842at2"/>
<reference evidence="15 16" key="1">
    <citation type="submission" date="2018-01" db="EMBL/GenBank/DDBJ databases">
        <title>Complete genome sequences of the type strains of Marinobacter flavimaris and Marinobacter maroccanus.</title>
        <authorList>
            <person name="Palau M."/>
            <person name="Boujida N."/>
            <person name="Manresa A."/>
            <person name="Minana-Galbis D."/>
        </authorList>
    </citation>
    <scope>NUCLEOTIDE SEQUENCE [LARGE SCALE GENOMIC DNA]</scope>
    <source>
        <strain evidence="15 16">N4</strain>
    </source>
</reference>
<proteinExistence type="inferred from homology"/>
<dbReference type="SMART" id="SM00644">
    <property type="entry name" value="Ami_2"/>
    <property type="match status" value="1"/>
</dbReference>
<dbReference type="InterPro" id="IPR002502">
    <property type="entry name" value="Amidase_domain"/>
</dbReference>
<comment type="catalytic activity">
    <reaction evidence="1">
        <text>Hydrolyzes the link between N-acetylmuramoyl residues and L-amino acid residues in certain cell-wall glycopeptides.</text>
        <dbReference type="EC" id="3.5.1.28"/>
    </reaction>
</comment>
<evidence type="ECO:0000256" key="3">
    <source>
        <dbReference type="ARBA" id="ARBA00004496"/>
    </source>
</evidence>
<dbReference type="CDD" id="cd06583">
    <property type="entry name" value="PGRP"/>
    <property type="match status" value="1"/>
</dbReference>
<dbReference type="GO" id="GO:0071555">
    <property type="term" value="P:cell wall organization"/>
    <property type="evidence" value="ECO:0007669"/>
    <property type="project" value="UniProtKB-KW"/>
</dbReference>
<comment type="similarity">
    <text evidence="4">Belongs to the N-acetylmuramoyl-L-alanine amidase 2 family.</text>
</comment>
<evidence type="ECO:0000256" key="1">
    <source>
        <dbReference type="ARBA" id="ARBA00001561"/>
    </source>
</evidence>
<keyword evidence="6" id="KW-0963">Cytoplasm</keyword>
<evidence type="ECO:0000256" key="5">
    <source>
        <dbReference type="ARBA" id="ARBA00011901"/>
    </source>
</evidence>
<dbReference type="AlphaFoldDB" id="A0A2S5ZE23"/>
<dbReference type="RefSeq" id="WP_104320766.1">
    <property type="nucleotide sequence ID" value="NZ_PSSX01000002.1"/>
</dbReference>
<dbReference type="InterPro" id="IPR051206">
    <property type="entry name" value="NAMLAA_amidase_2"/>
</dbReference>